<dbReference type="PANTHER" id="PTHR33908">
    <property type="entry name" value="MANNOSYLTRANSFERASE YKCB-RELATED"/>
    <property type="match status" value="1"/>
</dbReference>
<dbReference type="Proteomes" id="UP000177309">
    <property type="component" value="Unassembled WGS sequence"/>
</dbReference>
<feature type="domain" description="Glycosyltransferase RgtA/B/C/D-like" evidence="9">
    <location>
        <begin position="36"/>
        <end position="188"/>
    </location>
</feature>
<dbReference type="GO" id="GO:0005886">
    <property type="term" value="C:plasma membrane"/>
    <property type="evidence" value="ECO:0007669"/>
    <property type="project" value="UniProtKB-SubCell"/>
</dbReference>
<dbReference type="GO" id="GO:0009103">
    <property type="term" value="P:lipopolysaccharide biosynthetic process"/>
    <property type="evidence" value="ECO:0007669"/>
    <property type="project" value="UniProtKB-ARBA"/>
</dbReference>
<evidence type="ECO:0000256" key="6">
    <source>
        <dbReference type="ARBA" id="ARBA00022989"/>
    </source>
</evidence>
<reference evidence="10 11" key="1">
    <citation type="journal article" date="2016" name="Nat. Commun.">
        <title>Thousands of microbial genomes shed light on interconnected biogeochemical processes in an aquifer system.</title>
        <authorList>
            <person name="Anantharaman K."/>
            <person name="Brown C.T."/>
            <person name="Hug L.A."/>
            <person name="Sharon I."/>
            <person name="Castelle C.J."/>
            <person name="Probst A.J."/>
            <person name="Thomas B.C."/>
            <person name="Singh A."/>
            <person name="Wilkins M.J."/>
            <person name="Karaoz U."/>
            <person name="Brodie E.L."/>
            <person name="Williams K.H."/>
            <person name="Hubbard S.S."/>
            <person name="Banfield J.F."/>
        </authorList>
    </citation>
    <scope>NUCLEOTIDE SEQUENCE [LARGE SCALE GENOMIC DNA]</scope>
</reference>
<keyword evidence="3" id="KW-0328">Glycosyltransferase</keyword>
<organism evidence="10 11">
    <name type="scientific">candidate division WOR-1 bacterium RIFOXYC2_FULL_41_25</name>
    <dbReference type="NCBI Taxonomy" id="1802586"/>
    <lineage>
        <taxon>Bacteria</taxon>
        <taxon>Bacillati</taxon>
        <taxon>Saganbacteria</taxon>
    </lineage>
</organism>
<evidence type="ECO:0000256" key="4">
    <source>
        <dbReference type="ARBA" id="ARBA00022679"/>
    </source>
</evidence>
<feature type="transmembrane region" description="Helical" evidence="8">
    <location>
        <begin position="152"/>
        <end position="170"/>
    </location>
</feature>
<evidence type="ECO:0000259" key="9">
    <source>
        <dbReference type="Pfam" id="PF13231"/>
    </source>
</evidence>
<comment type="caution">
    <text evidence="10">The sequence shown here is derived from an EMBL/GenBank/DDBJ whole genome shotgun (WGS) entry which is preliminary data.</text>
</comment>
<dbReference type="GO" id="GO:0016763">
    <property type="term" value="F:pentosyltransferase activity"/>
    <property type="evidence" value="ECO:0007669"/>
    <property type="project" value="TreeGrafter"/>
</dbReference>
<name>A0A1F4TMR7_UNCSA</name>
<keyword evidence="4" id="KW-0808">Transferase</keyword>
<feature type="transmembrane region" description="Helical" evidence="8">
    <location>
        <begin position="327"/>
        <end position="344"/>
    </location>
</feature>
<feature type="transmembrane region" description="Helical" evidence="8">
    <location>
        <begin position="272"/>
        <end position="290"/>
    </location>
</feature>
<proteinExistence type="predicted"/>
<feature type="transmembrane region" description="Helical" evidence="8">
    <location>
        <begin position="131"/>
        <end position="146"/>
    </location>
</feature>
<dbReference type="EMBL" id="MEUI01000024">
    <property type="protein sequence ID" value="OGC34015.1"/>
    <property type="molecule type" value="Genomic_DNA"/>
</dbReference>
<protein>
    <recommendedName>
        <fullName evidence="9">Glycosyltransferase RgtA/B/C/D-like domain-containing protein</fullName>
    </recommendedName>
</protein>
<comment type="subcellular location">
    <subcellularLocation>
        <location evidence="1">Cell membrane</location>
        <topology evidence="1">Multi-pass membrane protein</topology>
    </subcellularLocation>
</comment>
<sequence>MNKPLGRYDEGIIVYGAQRVLNGDIPYKDFWTIYSPGQFYVLAFLFKIFGSSILVARLFDSLIRAGLVAAIFLLAKKLSSVWLATLVATLTTFWLGLFGYYGYNAFSGLLLALISINCFFNYFISDRNKPAGLFFCGLLVGLTFLFRHDFAIYLFFVELVILISLFFEGKRVDLKQFVVGCLVVLLPWLGYCCFTGALAGLFSDLFYFVIVVFPRVRSLPFPDLWLSFAQVIKGQKSLSLFLLVNLPVYLPLPIYGWSVVNILKKNRSQGFTNPYFCGQVCLTLFGLLLFNQARIRAGHLHSLPYFFVALVLGVSLLAPLLRRLNRSRKIIVLLFSVILLLYPLQLDKISLVGNFFDTYKTSQHELRRAQSFHVDPFQAKAIQFIDSHVPIGEKIFVGNLRHDRILANDIMFYYLAERESATKYHELHPGSATTLPVQKEIVAALKKESVKYIVLFIGVENREPNMSSISGGVFVLDNFIRANYKLVQQFGPYLVLRNG</sequence>
<feature type="transmembrane region" description="Helical" evidence="8">
    <location>
        <begin position="302"/>
        <end position="321"/>
    </location>
</feature>
<dbReference type="Pfam" id="PF13231">
    <property type="entry name" value="PMT_2"/>
    <property type="match status" value="1"/>
</dbReference>
<feature type="transmembrane region" description="Helical" evidence="8">
    <location>
        <begin position="238"/>
        <end position="260"/>
    </location>
</feature>
<gene>
    <name evidence="10" type="ORF">A2462_01505</name>
</gene>
<evidence type="ECO:0000313" key="10">
    <source>
        <dbReference type="EMBL" id="OGC34015.1"/>
    </source>
</evidence>
<evidence type="ECO:0000256" key="5">
    <source>
        <dbReference type="ARBA" id="ARBA00022692"/>
    </source>
</evidence>
<evidence type="ECO:0000256" key="1">
    <source>
        <dbReference type="ARBA" id="ARBA00004651"/>
    </source>
</evidence>
<keyword evidence="6 8" id="KW-1133">Transmembrane helix</keyword>
<evidence type="ECO:0000313" key="11">
    <source>
        <dbReference type="Proteomes" id="UP000177309"/>
    </source>
</evidence>
<evidence type="ECO:0000256" key="8">
    <source>
        <dbReference type="SAM" id="Phobius"/>
    </source>
</evidence>
<feature type="transmembrane region" description="Helical" evidence="8">
    <location>
        <begin position="39"/>
        <end position="59"/>
    </location>
</feature>
<feature type="transmembrane region" description="Helical" evidence="8">
    <location>
        <begin position="106"/>
        <end position="124"/>
    </location>
</feature>
<accession>A0A1F4TMR7</accession>
<keyword evidence="5 8" id="KW-0812">Transmembrane</keyword>
<evidence type="ECO:0000256" key="2">
    <source>
        <dbReference type="ARBA" id="ARBA00022475"/>
    </source>
</evidence>
<keyword evidence="2" id="KW-1003">Cell membrane</keyword>
<keyword evidence="7 8" id="KW-0472">Membrane</keyword>
<feature type="transmembrane region" description="Helical" evidence="8">
    <location>
        <begin position="80"/>
        <end position="100"/>
    </location>
</feature>
<dbReference type="InterPro" id="IPR038731">
    <property type="entry name" value="RgtA/B/C-like"/>
</dbReference>
<evidence type="ECO:0000256" key="3">
    <source>
        <dbReference type="ARBA" id="ARBA00022676"/>
    </source>
</evidence>
<dbReference type="PANTHER" id="PTHR33908:SF11">
    <property type="entry name" value="MEMBRANE PROTEIN"/>
    <property type="match status" value="1"/>
</dbReference>
<evidence type="ECO:0000256" key="7">
    <source>
        <dbReference type="ARBA" id="ARBA00023136"/>
    </source>
</evidence>
<dbReference type="AlphaFoldDB" id="A0A1F4TMR7"/>
<feature type="transmembrane region" description="Helical" evidence="8">
    <location>
        <begin position="177"/>
        <end position="199"/>
    </location>
</feature>
<dbReference type="InterPro" id="IPR050297">
    <property type="entry name" value="LipidA_mod_glycosyltrf_83"/>
</dbReference>